<evidence type="ECO:0000313" key="2">
    <source>
        <dbReference type="Proteomes" id="UP000298458"/>
    </source>
</evidence>
<dbReference type="Pfam" id="PF01263">
    <property type="entry name" value="Aldose_epim"/>
    <property type="match status" value="1"/>
</dbReference>
<dbReference type="InterPro" id="IPR008183">
    <property type="entry name" value="Aldose_1/G6P_1-epimerase"/>
</dbReference>
<dbReference type="InterPro" id="IPR011013">
    <property type="entry name" value="Gal_mutarotase_sf_dom"/>
</dbReference>
<sequence>MLKFRTESSSFTTDGTHWIAWDWIHSKTSKKIEILAPWKQEQAPFGSGCFLMFPWVNRHASSELVFGGKKLELPEIVKDSNGFPVHGFTHSLSRKALKVFPGERGAEFRVLIPDHWEDSPAAAVAVREEIILEEIGSGVLLTIRIKFNNLKANPLRFAFGYHPYFKLEGSPADWRIHLHLDKNLELDDKLLPYIPSVSNQIDSVTDGQIRPMDHLFYGKDPRVILENCKEKYSITILSPPGQEKEIPLEYYQIYTSPDLSSIAVEPCSAPGNALISGQGLTELKSYSELSGEFRILVKPT</sequence>
<dbReference type="GO" id="GO:0030246">
    <property type="term" value="F:carbohydrate binding"/>
    <property type="evidence" value="ECO:0007669"/>
    <property type="project" value="InterPro"/>
</dbReference>
<organism evidence="1 2">
    <name type="scientific">Leptospira fletcheri</name>
    <dbReference type="NCBI Taxonomy" id="2484981"/>
    <lineage>
        <taxon>Bacteria</taxon>
        <taxon>Pseudomonadati</taxon>
        <taxon>Spirochaetota</taxon>
        <taxon>Spirochaetia</taxon>
        <taxon>Leptospirales</taxon>
        <taxon>Leptospiraceae</taxon>
        <taxon>Leptospira</taxon>
    </lineage>
</organism>
<protein>
    <submittedName>
        <fullName evidence="1">Aldose 1-epimerase</fullName>
    </submittedName>
</protein>
<dbReference type="GO" id="GO:0016853">
    <property type="term" value="F:isomerase activity"/>
    <property type="evidence" value="ECO:0007669"/>
    <property type="project" value="InterPro"/>
</dbReference>
<gene>
    <name evidence="1" type="ORF">EHO60_00385</name>
</gene>
<dbReference type="Proteomes" id="UP000298458">
    <property type="component" value="Unassembled WGS sequence"/>
</dbReference>
<dbReference type="OrthoDB" id="9808779at2"/>
<reference evidence="1" key="1">
    <citation type="journal article" date="2019" name="PLoS Negl. Trop. Dis.">
        <title>Revisiting the worldwide diversity of Leptospira species in the environment.</title>
        <authorList>
            <person name="Vincent A.T."/>
            <person name="Schiettekatte O."/>
            <person name="Bourhy P."/>
            <person name="Veyrier F.J."/>
            <person name="Picardeau M."/>
        </authorList>
    </citation>
    <scope>NUCLEOTIDE SEQUENCE [LARGE SCALE GENOMIC DNA]</scope>
    <source>
        <strain evidence="1">SSW15</strain>
    </source>
</reference>
<proteinExistence type="predicted"/>
<dbReference type="EMBL" id="RQET01000001">
    <property type="protein sequence ID" value="TGK13850.1"/>
    <property type="molecule type" value="Genomic_DNA"/>
</dbReference>
<evidence type="ECO:0000313" key="1">
    <source>
        <dbReference type="EMBL" id="TGK13850.1"/>
    </source>
</evidence>
<name>A0A4R9GJJ9_9LEPT</name>
<dbReference type="SUPFAM" id="SSF74650">
    <property type="entry name" value="Galactose mutarotase-like"/>
    <property type="match status" value="1"/>
</dbReference>
<dbReference type="Gene3D" id="2.70.98.10">
    <property type="match status" value="1"/>
</dbReference>
<keyword evidence="2" id="KW-1185">Reference proteome</keyword>
<dbReference type="InterPro" id="IPR014718">
    <property type="entry name" value="GH-type_carb-bd"/>
</dbReference>
<accession>A0A4R9GJJ9</accession>
<dbReference type="RefSeq" id="WP_135766191.1">
    <property type="nucleotide sequence ID" value="NZ_RQET01000001.1"/>
</dbReference>
<dbReference type="GO" id="GO:0005975">
    <property type="term" value="P:carbohydrate metabolic process"/>
    <property type="evidence" value="ECO:0007669"/>
    <property type="project" value="InterPro"/>
</dbReference>
<comment type="caution">
    <text evidence="1">The sequence shown here is derived from an EMBL/GenBank/DDBJ whole genome shotgun (WGS) entry which is preliminary data.</text>
</comment>
<dbReference type="AlphaFoldDB" id="A0A4R9GJJ9"/>